<dbReference type="AlphaFoldDB" id="A0A9Q0R4S9"/>
<proteinExistence type="predicted"/>
<dbReference type="SUPFAM" id="SSF56112">
    <property type="entry name" value="Protein kinase-like (PK-like)"/>
    <property type="match status" value="1"/>
</dbReference>
<keyword evidence="1" id="KW-0808">Transferase</keyword>
<dbReference type="EMBL" id="JAPDFW010000130">
    <property type="protein sequence ID" value="KAJ5067284.1"/>
    <property type="molecule type" value="Genomic_DNA"/>
</dbReference>
<keyword evidence="2" id="KW-1185">Reference proteome</keyword>
<sequence length="357" mass="41194">MVDAEQLAFNQQIEKVVKIKGKKTQTNKSNLNETQEKIFTGKRFFGSFYGFFIHFSENDKMQFATVRKLLSARKSSRFDRKIPTVSQATELFHSEIGTLVLSIKTQNIMLTTKPSKYKIVDIFSKPQEPYIKLFHGSLHSFLGNGSDLYSFGILTWELVTFQLPFSNVNDPNGSKYTIDQMSKIYQNYIYKYPYIFGSVITSIISQSVNAGAVSGMSVILQILAYGESQLMSSQNTNQNQNENENEKFENLKLPEIIQKNDSPLIFITKELIHKLERLKNIPDCLKQVEFVLKEFFFKSFFCFSTKIEREEDHIFLSVQTILETLGWSPLLSRFDESINEIEVENLIEVFQSLIEGD</sequence>
<reference evidence="1" key="1">
    <citation type="submission" date="2022-10" db="EMBL/GenBank/DDBJ databases">
        <title>Novel sulphate-reducing endosymbionts in the free-living metamonad Anaeramoeba.</title>
        <authorList>
            <person name="Jerlstrom-Hultqvist J."/>
            <person name="Cepicka I."/>
            <person name="Gallot-Lavallee L."/>
            <person name="Salas-Leiva D."/>
            <person name="Curtis B.A."/>
            <person name="Zahonova K."/>
            <person name="Pipaliya S."/>
            <person name="Dacks J."/>
            <person name="Roger A.J."/>
        </authorList>
    </citation>
    <scope>NUCLEOTIDE SEQUENCE</scope>
    <source>
        <strain evidence="1">BMAN</strain>
    </source>
</reference>
<comment type="caution">
    <text evidence="1">The sequence shown here is derived from an EMBL/GenBank/DDBJ whole genome shotgun (WGS) entry which is preliminary data.</text>
</comment>
<dbReference type="OrthoDB" id="6071166at2759"/>
<dbReference type="InterPro" id="IPR011009">
    <property type="entry name" value="Kinase-like_dom_sf"/>
</dbReference>
<keyword evidence="1" id="KW-0418">Kinase</keyword>
<evidence type="ECO:0000313" key="1">
    <source>
        <dbReference type="EMBL" id="KAJ5067284.1"/>
    </source>
</evidence>
<gene>
    <name evidence="1" type="ORF">M0811_13062</name>
</gene>
<name>A0A9Q0R4S9_ANAIG</name>
<protein>
    <submittedName>
        <fullName evidence="1">Mitogen-activated protein kinase kinase kinase mom-4</fullName>
    </submittedName>
</protein>
<evidence type="ECO:0000313" key="2">
    <source>
        <dbReference type="Proteomes" id="UP001149090"/>
    </source>
</evidence>
<dbReference type="GO" id="GO:0016301">
    <property type="term" value="F:kinase activity"/>
    <property type="evidence" value="ECO:0007669"/>
    <property type="project" value="UniProtKB-KW"/>
</dbReference>
<dbReference type="Proteomes" id="UP001149090">
    <property type="component" value="Unassembled WGS sequence"/>
</dbReference>
<organism evidence="1 2">
    <name type="scientific">Anaeramoeba ignava</name>
    <name type="common">Anaerobic marine amoeba</name>
    <dbReference type="NCBI Taxonomy" id="1746090"/>
    <lineage>
        <taxon>Eukaryota</taxon>
        <taxon>Metamonada</taxon>
        <taxon>Anaeramoebidae</taxon>
        <taxon>Anaeramoeba</taxon>
    </lineage>
</organism>
<accession>A0A9Q0R4S9</accession>
<dbReference type="Gene3D" id="1.10.510.10">
    <property type="entry name" value="Transferase(Phosphotransferase) domain 1"/>
    <property type="match status" value="1"/>
</dbReference>